<gene>
    <name evidence="2" type="ORF">MPDQ_006691</name>
</gene>
<organism evidence="2 3">
    <name type="scientific">Monascus purpureus</name>
    <name type="common">Red mold</name>
    <name type="synonym">Monascus anka</name>
    <dbReference type="NCBI Taxonomy" id="5098"/>
    <lineage>
        <taxon>Eukaryota</taxon>
        <taxon>Fungi</taxon>
        <taxon>Dikarya</taxon>
        <taxon>Ascomycota</taxon>
        <taxon>Pezizomycotina</taxon>
        <taxon>Eurotiomycetes</taxon>
        <taxon>Eurotiomycetidae</taxon>
        <taxon>Eurotiales</taxon>
        <taxon>Aspergillaceae</taxon>
        <taxon>Monascus</taxon>
    </lineage>
</organism>
<accession>A0A507QYD0</accession>
<dbReference type="EMBL" id="VIFY01000060">
    <property type="protein sequence ID" value="TQB72648.1"/>
    <property type="molecule type" value="Genomic_DNA"/>
</dbReference>
<feature type="compositionally biased region" description="Polar residues" evidence="1">
    <location>
        <begin position="119"/>
        <end position="134"/>
    </location>
</feature>
<reference evidence="2 3" key="1">
    <citation type="submission" date="2019-06" db="EMBL/GenBank/DDBJ databases">
        <title>Wine fermentation using esterase from Monascus purpureus.</title>
        <authorList>
            <person name="Geng C."/>
            <person name="Zhang Y."/>
        </authorList>
    </citation>
    <scope>NUCLEOTIDE SEQUENCE [LARGE SCALE GENOMIC DNA]</scope>
    <source>
        <strain evidence="2">HQ1</strain>
    </source>
</reference>
<sequence>MSWYDAWLSQQLKDIPYCIRELRVGSNSLLTKSCLDRLFTAIECVAQEIEGVFIDEIVARLQEIGILDSADKFLDAQKLLIFAVLGWQSMLYQAAFNVCSVRELAIHQDSDQPIQSPFVSANESVRQPPASSTIHNREICD</sequence>
<dbReference type="AlphaFoldDB" id="A0A507QYD0"/>
<proteinExistence type="predicted"/>
<keyword evidence="3" id="KW-1185">Reference proteome</keyword>
<name>A0A507QYD0_MONPU</name>
<comment type="caution">
    <text evidence="2">The sequence shown here is derived from an EMBL/GenBank/DDBJ whole genome shotgun (WGS) entry which is preliminary data.</text>
</comment>
<evidence type="ECO:0000313" key="3">
    <source>
        <dbReference type="Proteomes" id="UP000319663"/>
    </source>
</evidence>
<feature type="region of interest" description="Disordered" evidence="1">
    <location>
        <begin position="119"/>
        <end position="141"/>
    </location>
</feature>
<dbReference type="Proteomes" id="UP000319663">
    <property type="component" value="Unassembled WGS sequence"/>
</dbReference>
<evidence type="ECO:0000313" key="2">
    <source>
        <dbReference type="EMBL" id="TQB72648.1"/>
    </source>
</evidence>
<dbReference type="OrthoDB" id="5428890at2759"/>
<protein>
    <submittedName>
        <fullName evidence="2">Uncharacterized protein</fullName>
    </submittedName>
</protein>
<evidence type="ECO:0000256" key="1">
    <source>
        <dbReference type="SAM" id="MobiDB-lite"/>
    </source>
</evidence>
<dbReference type="STRING" id="5098.A0A507QYD0"/>